<proteinExistence type="predicted"/>
<feature type="region of interest" description="Disordered" evidence="1">
    <location>
        <begin position="461"/>
        <end position="485"/>
    </location>
</feature>
<evidence type="ECO:0000256" key="1">
    <source>
        <dbReference type="SAM" id="MobiDB-lite"/>
    </source>
</evidence>
<geneLocation type="plasmid" evidence="3 4">
    <name>13</name>
</geneLocation>
<protein>
    <submittedName>
        <fullName evidence="3">Variant surface antigen C</fullName>
    </submittedName>
</protein>
<dbReference type="Proteomes" id="UP000289506">
    <property type="component" value="Plasmid 13"/>
</dbReference>
<keyword evidence="3" id="KW-0614">Plasmid</keyword>
<dbReference type="EMBL" id="LR214986">
    <property type="protein sequence ID" value="VEU65002.1"/>
    <property type="molecule type" value="Genomic_DNA"/>
</dbReference>
<dbReference type="AlphaFoldDB" id="A0A449AJ95"/>
<sequence>MKKYKKIFSGLGLLSITTLMGASIVACSPKEDPKAPESGQKDPKAPETGQKPGDTQSTPKKGAPKQSPKWKVPDHGRVPSGIELLGIEDNINNSISEEEFNRQIQGSKPDKQDNQLEGNTPNKLPQETLKNLTLAFDEKNFKDEKKTLTPEQQKVTFDTFSTSEQENIKTLFDKYIARQWKKLDGIFDEKLFKDNNSPLESDFKSQISKYYKSQNWNAKTAQQILNEKEDVKAYITKLQTLIFGFSEIKEFGEKFYFINDPNNKFITKDEFNKKLKGIKHGDFNKLKEYRLSAFKTLKDKISYEKWLKNKTDEFYDFSKNKELHKMIDYNMSITHIYKVLDAVIKPDIKFETGLNPNEYTEQQIIDAYNKKIQDTIQKFNEKLYIELYGHKYHHLFDSNKTQINRFYEKDGFKFEYLIKPDKNKLKWFVRVMYDNKQTDDFKLMIDYKNQAVISSIKWKPLSTTPKKPAESKPNATQPLPTPKKK</sequence>
<keyword evidence="2" id="KW-0732">Signal</keyword>
<organism evidence="3 4">
    <name type="scientific">Mycoplasmopsis cynos</name>
    <dbReference type="NCBI Taxonomy" id="171284"/>
    <lineage>
        <taxon>Bacteria</taxon>
        <taxon>Bacillati</taxon>
        <taxon>Mycoplasmatota</taxon>
        <taxon>Mycoplasmoidales</taxon>
        <taxon>Metamycoplasmataceae</taxon>
        <taxon>Mycoplasmopsis</taxon>
    </lineage>
</organism>
<feature type="compositionally biased region" description="Basic and acidic residues" evidence="1">
    <location>
        <begin position="29"/>
        <end position="45"/>
    </location>
</feature>
<evidence type="ECO:0000313" key="4">
    <source>
        <dbReference type="Proteomes" id="UP000289506"/>
    </source>
</evidence>
<feature type="region of interest" description="Disordered" evidence="1">
    <location>
        <begin position="28"/>
        <end position="80"/>
    </location>
</feature>
<feature type="chain" id="PRO_5019574674" evidence="2">
    <location>
        <begin position="22"/>
        <end position="485"/>
    </location>
</feature>
<feature type="region of interest" description="Disordered" evidence="1">
    <location>
        <begin position="99"/>
        <end position="128"/>
    </location>
</feature>
<evidence type="ECO:0000313" key="3">
    <source>
        <dbReference type="EMBL" id="VEU65002.1"/>
    </source>
</evidence>
<feature type="signal peptide" evidence="2">
    <location>
        <begin position="1"/>
        <end position="21"/>
    </location>
</feature>
<gene>
    <name evidence="3" type="primary">MCYN0155_2</name>
    <name evidence="3" type="ORF">NCTC10142_00777</name>
</gene>
<reference evidence="3 4" key="1">
    <citation type="submission" date="2019-01" db="EMBL/GenBank/DDBJ databases">
        <authorList>
            <consortium name="Pathogen Informatics"/>
        </authorList>
    </citation>
    <scope>NUCLEOTIDE SEQUENCE [LARGE SCALE GENOMIC DNA]</scope>
    <source>
        <strain evidence="3 4">NCTC10142</strain>
        <plasmid evidence="4">13</plasmid>
    </source>
</reference>
<accession>A0A449AJ95</accession>
<feature type="compositionally biased region" description="Polar residues" evidence="1">
    <location>
        <begin position="115"/>
        <end position="128"/>
    </location>
</feature>
<dbReference type="RefSeq" id="WP_129720887.1">
    <property type="nucleotide sequence ID" value="NZ_LR214986.1"/>
</dbReference>
<name>A0A449AJ95_9BACT</name>
<evidence type="ECO:0000256" key="2">
    <source>
        <dbReference type="SAM" id="SignalP"/>
    </source>
</evidence>
<dbReference type="PROSITE" id="PS51257">
    <property type="entry name" value="PROKAR_LIPOPROTEIN"/>
    <property type="match status" value="1"/>
</dbReference>